<dbReference type="PANTHER" id="PTHR22227">
    <property type="entry name" value="FAMILY WITH SEQUENCE SIMILARITY 122B ISOFORM X1"/>
    <property type="match status" value="1"/>
</dbReference>
<evidence type="ECO:0000256" key="2">
    <source>
        <dbReference type="SAM" id="MobiDB-lite"/>
    </source>
</evidence>
<evidence type="ECO:0000313" key="3">
    <source>
        <dbReference type="EMBL" id="KAK7090081.1"/>
    </source>
</evidence>
<comment type="caution">
    <text evidence="3">The sequence shown here is derived from an EMBL/GenBank/DDBJ whole genome shotgun (WGS) entry which is preliminary data.</text>
</comment>
<accession>A0AAN9ANG7</accession>
<keyword evidence="4" id="KW-1185">Reference proteome</keyword>
<feature type="compositionally biased region" description="Pro residues" evidence="2">
    <location>
        <begin position="271"/>
        <end position="286"/>
    </location>
</feature>
<protein>
    <submittedName>
        <fullName evidence="3">Uncharacterized protein</fullName>
    </submittedName>
</protein>
<dbReference type="InterPro" id="IPR026716">
    <property type="entry name" value="PBIR1/2/3"/>
</dbReference>
<reference evidence="3 4" key="1">
    <citation type="submission" date="2024-02" db="EMBL/GenBank/DDBJ databases">
        <title>Chromosome-scale genome assembly of the rough periwinkle Littorina saxatilis.</title>
        <authorList>
            <person name="De Jode A."/>
            <person name="Faria R."/>
            <person name="Formenti G."/>
            <person name="Sims Y."/>
            <person name="Smith T.P."/>
            <person name="Tracey A."/>
            <person name="Wood J.M.D."/>
            <person name="Zagrodzka Z.B."/>
            <person name="Johannesson K."/>
            <person name="Butlin R.K."/>
            <person name="Leder E.H."/>
        </authorList>
    </citation>
    <scope>NUCLEOTIDE SEQUENCE [LARGE SCALE GENOMIC DNA]</scope>
    <source>
        <strain evidence="3">Snail1</strain>
        <tissue evidence="3">Muscle</tissue>
    </source>
</reference>
<proteinExistence type="inferred from homology"/>
<feature type="compositionally biased region" description="Low complexity" evidence="2">
    <location>
        <begin position="13"/>
        <end position="25"/>
    </location>
</feature>
<feature type="compositionally biased region" description="Basic and acidic residues" evidence="2">
    <location>
        <begin position="215"/>
        <end position="226"/>
    </location>
</feature>
<sequence>MSQASASNMEVDPPSSSGVQPSSGGTLKRSNSAPMINMLVATSQSVEVSPSSSFKPADASRLRRLSSSNMGVNAASNLPAPKSTDRVNQIKHEENNITDRETQHEKEVHYSWQVTNSWDGLSLATPDSVMSESHRRPRSFSESLHIMTSPSLLCGSPSPTRIIKQCFSPSMRAPVKNTTFTPSPSPSPTRKSFIRCSGVFRSLSPIATQAPPLKRKLESDGGDRFDYLSPPKKFHTGPSTPDRNLPHPLAHSISSSSLEESSPEQTVPRSCLPPGPHPRPPLASHPPHPHHHHHAQSHSSTMHHQHHKAFMPVAADLTDIHMADSETSEFVEHTEMSDLGKHAIGEHTSQGGGFTPIHPDRV</sequence>
<dbReference type="AlphaFoldDB" id="A0AAN9ANG7"/>
<dbReference type="GO" id="GO:0004865">
    <property type="term" value="F:protein serine/threonine phosphatase inhibitor activity"/>
    <property type="evidence" value="ECO:0007669"/>
    <property type="project" value="InterPro"/>
</dbReference>
<feature type="compositionally biased region" description="Basic residues" evidence="2">
    <location>
        <begin position="287"/>
        <end position="306"/>
    </location>
</feature>
<dbReference type="Proteomes" id="UP001374579">
    <property type="component" value="Unassembled WGS sequence"/>
</dbReference>
<dbReference type="EMBL" id="JBAMIC010000024">
    <property type="protein sequence ID" value="KAK7090081.1"/>
    <property type="molecule type" value="Genomic_DNA"/>
</dbReference>
<name>A0AAN9ANG7_9CAEN</name>
<dbReference type="PANTHER" id="PTHR22227:SF6">
    <property type="entry name" value="FAMILY WITH SEQUENCE SIMILARITY 122B ISOFORM X1"/>
    <property type="match status" value="1"/>
</dbReference>
<feature type="compositionally biased region" description="Low complexity" evidence="2">
    <location>
        <begin position="43"/>
        <end position="53"/>
    </location>
</feature>
<comment type="similarity">
    <text evidence="1">Belongs to the FAM122 family.</text>
</comment>
<gene>
    <name evidence="3" type="ORF">V1264_009929</name>
</gene>
<feature type="compositionally biased region" description="Low complexity" evidence="2">
    <location>
        <begin position="246"/>
        <end position="270"/>
    </location>
</feature>
<feature type="region of interest" description="Disordered" evidence="2">
    <location>
        <begin position="210"/>
        <end position="306"/>
    </location>
</feature>
<evidence type="ECO:0000256" key="1">
    <source>
        <dbReference type="ARBA" id="ARBA00006725"/>
    </source>
</evidence>
<organism evidence="3 4">
    <name type="scientific">Littorina saxatilis</name>
    <dbReference type="NCBI Taxonomy" id="31220"/>
    <lineage>
        <taxon>Eukaryota</taxon>
        <taxon>Metazoa</taxon>
        <taxon>Spiralia</taxon>
        <taxon>Lophotrochozoa</taxon>
        <taxon>Mollusca</taxon>
        <taxon>Gastropoda</taxon>
        <taxon>Caenogastropoda</taxon>
        <taxon>Littorinimorpha</taxon>
        <taxon>Littorinoidea</taxon>
        <taxon>Littorinidae</taxon>
        <taxon>Littorina</taxon>
    </lineage>
</organism>
<feature type="region of interest" description="Disordered" evidence="2">
    <location>
        <begin position="1"/>
        <end position="83"/>
    </location>
</feature>
<evidence type="ECO:0000313" key="4">
    <source>
        <dbReference type="Proteomes" id="UP001374579"/>
    </source>
</evidence>